<evidence type="ECO:0000313" key="3">
    <source>
        <dbReference type="Proteomes" id="UP000680839"/>
    </source>
</evidence>
<evidence type="ECO:0000313" key="2">
    <source>
        <dbReference type="EMBL" id="QWG13641.1"/>
    </source>
</evidence>
<organism evidence="2 3">
    <name type="scientific">Bradyrhizobium sediminis</name>
    <dbReference type="NCBI Taxonomy" id="2840469"/>
    <lineage>
        <taxon>Bacteria</taxon>
        <taxon>Pseudomonadati</taxon>
        <taxon>Pseudomonadota</taxon>
        <taxon>Alphaproteobacteria</taxon>
        <taxon>Hyphomicrobiales</taxon>
        <taxon>Nitrobacteraceae</taxon>
        <taxon>Bradyrhizobium</taxon>
    </lineage>
</organism>
<name>A0A975NFL6_9BRAD</name>
<gene>
    <name evidence="2" type="ORF">KMZ29_02570</name>
</gene>
<dbReference type="RefSeq" id="WP_215622339.1">
    <property type="nucleotide sequence ID" value="NZ_CP076134.1"/>
</dbReference>
<feature type="region of interest" description="Disordered" evidence="1">
    <location>
        <begin position="339"/>
        <end position="360"/>
    </location>
</feature>
<dbReference type="AlphaFoldDB" id="A0A975NFL6"/>
<feature type="region of interest" description="Disordered" evidence="1">
    <location>
        <begin position="171"/>
        <end position="193"/>
    </location>
</feature>
<dbReference type="Proteomes" id="UP000680839">
    <property type="component" value="Chromosome"/>
</dbReference>
<reference evidence="2" key="1">
    <citation type="submission" date="2021-06" db="EMBL/GenBank/DDBJ databases">
        <title>Bradyrhizobium sp. S2-20-1 Genome sequencing.</title>
        <authorList>
            <person name="Jin L."/>
        </authorList>
    </citation>
    <scope>NUCLEOTIDE SEQUENCE</scope>
    <source>
        <strain evidence="2">S2-20-1</strain>
    </source>
</reference>
<accession>A0A975NFL6</accession>
<protein>
    <submittedName>
        <fullName evidence="2">Uncharacterized protein</fullName>
    </submittedName>
</protein>
<dbReference type="EMBL" id="CP076134">
    <property type="protein sequence ID" value="QWG13641.1"/>
    <property type="molecule type" value="Genomic_DNA"/>
</dbReference>
<proteinExistence type="predicted"/>
<evidence type="ECO:0000256" key="1">
    <source>
        <dbReference type="SAM" id="MobiDB-lite"/>
    </source>
</evidence>
<sequence length="360" mass="41047">MRPDDGSDPAPHYPTASDGLGRPTALHPYRDVVGVWLRDPLGPDDLAQLQSLCGGKLGHRIRKPRFRRDDRPDLEYAQRLTLRQPTAAALEYLGKRNDVLLVYSELALDRIYDSRDDQQAALQFVIEHSLIRDRRGQFMRVCLGPKGLTLYSGQRGSKHLAVTYADKKSKVAKSSVPPLHDERRTQGPQAHRRKGISTLADLLRLDEQQFWNQHQHYYRVHDVEGLGRAYLNYLDRQENPTSLARRKAKLKRIGNTVINIDKRMGHQLIRTLGSFRPAQITLSKAAKKAGTPIQRMLGYWSIHAAHSIQNLYDRLNHIIPLDRFISRISVDANSEMRCSIRGPDLKPPRASGRATPRRMS</sequence>
<feature type="region of interest" description="Disordered" evidence="1">
    <location>
        <begin position="1"/>
        <end position="24"/>
    </location>
</feature>